<feature type="region of interest" description="Disordered" evidence="12">
    <location>
        <begin position="183"/>
        <end position="220"/>
    </location>
</feature>
<evidence type="ECO:0000256" key="5">
    <source>
        <dbReference type="ARBA" id="ARBA00022670"/>
    </source>
</evidence>
<feature type="region of interest" description="Disordered" evidence="12">
    <location>
        <begin position="415"/>
        <end position="434"/>
    </location>
</feature>
<feature type="region of interest" description="Disordered" evidence="12">
    <location>
        <begin position="28"/>
        <end position="86"/>
    </location>
</feature>
<dbReference type="RefSeq" id="WP_231398831.1">
    <property type="nucleotide sequence ID" value="NZ_BONS01000022.1"/>
</dbReference>
<evidence type="ECO:0000256" key="9">
    <source>
        <dbReference type="ARBA" id="ARBA00022833"/>
    </source>
</evidence>
<keyword evidence="7 13" id="KW-0732">Signal</keyword>
<evidence type="ECO:0000256" key="4">
    <source>
        <dbReference type="ARBA" id="ARBA00022525"/>
    </source>
</evidence>
<feature type="domain" description="F5/8 type C" evidence="14">
    <location>
        <begin position="751"/>
        <end position="851"/>
    </location>
</feature>
<dbReference type="InterPro" id="IPR027268">
    <property type="entry name" value="Peptidase_M4/M1_CTD_sf"/>
</dbReference>
<accession>A0A8J7GIS0</accession>
<dbReference type="SUPFAM" id="SSF49452">
    <property type="entry name" value="Starch-binding domain-like"/>
    <property type="match status" value="1"/>
</dbReference>
<dbReference type="Proteomes" id="UP000622552">
    <property type="component" value="Unassembled WGS sequence"/>
</dbReference>
<feature type="chain" id="PRO_5035247144" description="F5/8 type C domain-containing protein" evidence="13">
    <location>
        <begin position="31"/>
        <end position="922"/>
    </location>
</feature>
<keyword evidence="5" id="KW-0645">Protease</keyword>
<keyword evidence="8" id="KW-0378">Hydrolase</keyword>
<dbReference type="GO" id="GO:0008270">
    <property type="term" value="F:zinc ion binding"/>
    <property type="evidence" value="ECO:0007669"/>
    <property type="project" value="InterPro"/>
</dbReference>
<gene>
    <name evidence="15" type="ORF">IW245_003407</name>
</gene>
<comment type="cofactor">
    <cofactor evidence="1">
        <name>Zn(2+)</name>
        <dbReference type="ChEBI" id="CHEBI:29105"/>
    </cofactor>
</comment>
<evidence type="ECO:0000256" key="12">
    <source>
        <dbReference type="SAM" id="MobiDB-lite"/>
    </source>
</evidence>
<dbReference type="GO" id="GO:0004222">
    <property type="term" value="F:metalloendopeptidase activity"/>
    <property type="evidence" value="ECO:0007669"/>
    <property type="project" value="InterPro"/>
</dbReference>
<dbReference type="InterPro" id="IPR050371">
    <property type="entry name" value="Fungal_virulence_M36"/>
</dbReference>
<dbReference type="GO" id="GO:0005615">
    <property type="term" value="C:extracellular space"/>
    <property type="evidence" value="ECO:0007669"/>
    <property type="project" value="InterPro"/>
</dbReference>
<dbReference type="GO" id="GO:0006508">
    <property type="term" value="P:proteolysis"/>
    <property type="evidence" value="ECO:0007669"/>
    <property type="project" value="UniProtKB-KW"/>
</dbReference>
<evidence type="ECO:0000256" key="7">
    <source>
        <dbReference type="ARBA" id="ARBA00022729"/>
    </source>
</evidence>
<dbReference type="Gene3D" id="2.60.120.260">
    <property type="entry name" value="Galactose-binding domain-like"/>
    <property type="match status" value="1"/>
</dbReference>
<dbReference type="PROSITE" id="PS50022">
    <property type="entry name" value="FA58C_3"/>
    <property type="match status" value="1"/>
</dbReference>
<keyword evidence="6" id="KW-0479">Metal-binding</keyword>
<sequence>MRTPWMRRAVVAQLATALLGATLSAPPVSAAPPAVPGAPGLAPGTSDPAPDTGRPANFDARRTAPRPESTTARTGPAPVEIDPLTGTPRLVAPLDGFLTDPGRAEPAAVALGYLRDHPDLFGLSAREVAALTLRRAYTDPEGTHHLSFTQHVGAVPVFGNGVRAHVSRDGRLAQVDGSPVRLLPASLPKPRLTAADARSAATRDAPSHAAPGRGPGSSAQLVVFPTAEGPRLGWQVTRYAEGFLHVIDADTGRVLLRRDLEQHDTGLAWDRHPGAPTGGKQQVRDLTGPGWLPAGARTLSGDVAHVYLDLDDDDTAAPAEEVRPSSPGRFHYPFHDLTRAVGAPCAAAYPCTWDPARARSWQTNAPQNAVQLLYFAGVFHDHLAAAPIGFSRAAGNFDARDGDAVQIAALDGAATRDGLPDDDHRNNANMSTYPDGTPPRMRMYLFEGDPYVAANSGDVADIVYHEYTHGLSNRLVSDVNGVSTIGGLQATAMGEAWSDWYAMDLLVSQGDVPDTAADGEVAIGRYMSHGTDAIRTQPLDCRPGEPTKACPKGGYTYGQYTRIAGRPESHADGEIWAETLWDLRTALGATLTRNLVTRAMELSPADPSFLDERNAILRADHLVSGGRNTAAIWKVFAARGMGWFAGTFDVDDTAPTADFSTPPPLRTAGALSGAVTDAVTGKPLPGATVLFGGHRATFAGGYVAVADGDGRYTVHGIRPGTYPAVSATAPGYDRDGGPQTVAAGPNSRDWALRRNWAATSGGAAVTASTGDDLTADGCGPAAMLDQSLGDGWVTDAKEAPGGIEPRAMTFRLPETVDVTEVTVDPAAACGVGPSGSVGDYRLETSADGVTWRAAAAGHFGVADRNRPNAVPLAPGSGAGVRWLRFTMAGNQLVDAGGACPGAFSACTVVSASELAVHGTVRP</sequence>
<dbReference type="InterPro" id="IPR001842">
    <property type="entry name" value="Peptidase_M36"/>
</dbReference>
<keyword evidence="11" id="KW-0865">Zymogen</keyword>
<evidence type="ECO:0000256" key="1">
    <source>
        <dbReference type="ARBA" id="ARBA00001947"/>
    </source>
</evidence>
<keyword evidence="16" id="KW-1185">Reference proteome</keyword>
<evidence type="ECO:0000256" key="11">
    <source>
        <dbReference type="ARBA" id="ARBA00023145"/>
    </source>
</evidence>
<dbReference type="InterPro" id="IPR000421">
    <property type="entry name" value="FA58C"/>
</dbReference>
<dbReference type="Pfam" id="PF07504">
    <property type="entry name" value="FTP"/>
    <property type="match status" value="1"/>
</dbReference>
<dbReference type="AlphaFoldDB" id="A0A8J7GIS0"/>
<dbReference type="Gene3D" id="3.10.450.490">
    <property type="match status" value="1"/>
</dbReference>
<dbReference type="Pfam" id="PF02128">
    <property type="entry name" value="Peptidase_M36"/>
    <property type="match status" value="1"/>
</dbReference>
<keyword evidence="10" id="KW-0482">Metalloprotease</keyword>
<dbReference type="Gene3D" id="2.60.40.1120">
    <property type="entry name" value="Carboxypeptidase-like, regulatory domain"/>
    <property type="match status" value="1"/>
</dbReference>
<keyword evidence="9" id="KW-0862">Zinc</keyword>
<evidence type="ECO:0000256" key="3">
    <source>
        <dbReference type="ARBA" id="ARBA00006006"/>
    </source>
</evidence>
<name>A0A8J7GIS0_9ACTN</name>
<dbReference type="Gene3D" id="1.10.390.10">
    <property type="entry name" value="Neutral Protease Domain 2"/>
    <property type="match status" value="1"/>
</dbReference>
<comment type="similarity">
    <text evidence="3">Belongs to the peptidase M36 family.</text>
</comment>
<evidence type="ECO:0000256" key="8">
    <source>
        <dbReference type="ARBA" id="ARBA00022801"/>
    </source>
</evidence>
<feature type="compositionally biased region" description="Low complexity" evidence="12">
    <location>
        <begin position="193"/>
        <end position="204"/>
    </location>
</feature>
<evidence type="ECO:0000256" key="2">
    <source>
        <dbReference type="ARBA" id="ARBA00004613"/>
    </source>
</evidence>
<feature type="signal peptide" evidence="13">
    <location>
        <begin position="1"/>
        <end position="30"/>
    </location>
</feature>
<protein>
    <recommendedName>
        <fullName evidence="14">F5/8 type C domain-containing protein</fullName>
    </recommendedName>
</protein>
<evidence type="ECO:0000256" key="6">
    <source>
        <dbReference type="ARBA" id="ARBA00022723"/>
    </source>
</evidence>
<dbReference type="PANTHER" id="PTHR33478">
    <property type="entry name" value="EXTRACELLULAR METALLOPROTEINASE MEP"/>
    <property type="match status" value="1"/>
</dbReference>
<dbReference type="SUPFAM" id="SSF55486">
    <property type="entry name" value="Metalloproteases ('zincins'), catalytic domain"/>
    <property type="match status" value="1"/>
</dbReference>
<comment type="subcellular location">
    <subcellularLocation>
        <location evidence="2">Secreted</location>
    </subcellularLocation>
</comment>
<dbReference type="GO" id="GO:0030246">
    <property type="term" value="F:carbohydrate binding"/>
    <property type="evidence" value="ECO:0007669"/>
    <property type="project" value="InterPro"/>
</dbReference>
<dbReference type="EMBL" id="JADOUF010000001">
    <property type="protein sequence ID" value="MBG6137213.1"/>
    <property type="molecule type" value="Genomic_DNA"/>
</dbReference>
<organism evidence="15 16">
    <name type="scientific">Longispora fulva</name>
    <dbReference type="NCBI Taxonomy" id="619741"/>
    <lineage>
        <taxon>Bacteria</taxon>
        <taxon>Bacillati</taxon>
        <taxon>Actinomycetota</taxon>
        <taxon>Actinomycetes</taxon>
        <taxon>Micromonosporales</taxon>
        <taxon>Micromonosporaceae</taxon>
        <taxon>Longispora</taxon>
    </lineage>
</organism>
<evidence type="ECO:0000259" key="14">
    <source>
        <dbReference type="PROSITE" id="PS50022"/>
    </source>
</evidence>
<evidence type="ECO:0000256" key="13">
    <source>
        <dbReference type="SAM" id="SignalP"/>
    </source>
</evidence>
<dbReference type="Gene3D" id="3.10.170.10">
    <property type="match status" value="1"/>
</dbReference>
<evidence type="ECO:0000256" key="10">
    <source>
        <dbReference type="ARBA" id="ARBA00023049"/>
    </source>
</evidence>
<dbReference type="InterPro" id="IPR008979">
    <property type="entry name" value="Galactose-bd-like_sf"/>
</dbReference>
<dbReference type="PANTHER" id="PTHR33478:SF1">
    <property type="entry name" value="EXTRACELLULAR METALLOPROTEINASE MEP"/>
    <property type="match status" value="1"/>
</dbReference>
<dbReference type="PRINTS" id="PR00999">
    <property type="entry name" value="FUNGALYSIN"/>
</dbReference>
<dbReference type="Pfam" id="PF13620">
    <property type="entry name" value="CarboxypepD_reg"/>
    <property type="match status" value="1"/>
</dbReference>
<dbReference type="InterPro" id="IPR013784">
    <property type="entry name" value="Carb-bd-like_fold"/>
</dbReference>
<dbReference type="InterPro" id="IPR011096">
    <property type="entry name" value="FTP_domain"/>
</dbReference>
<keyword evidence="4" id="KW-0964">Secreted</keyword>
<evidence type="ECO:0000313" key="15">
    <source>
        <dbReference type="EMBL" id="MBG6137213.1"/>
    </source>
</evidence>
<dbReference type="SUPFAM" id="SSF49785">
    <property type="entry name" value="Galactose-binding domain-like"/>
    <property type="match status" value="1"/>
</dbReference>
<comment type="caution">
    <text evidence="15">The sequence shown here is derived from an EMBL/GenBank/DDBJ whole genome shotgun (WGS) entry which is preliminary data.</text>
</comment>
<reference evidence="15" key="1">
    <citation type="submission" date="2020-11" db="EMBL/GenBank/DDBJ databases">
        <title>Sequencing the genomes of 1000 actinobacteria strains.</title>
        <authorList>
            <person name="Klenk H.-P."/>
        </authorList>
    </citation>
    <scope>NUCLEOTIDE SEQUENCE</scope>
    <source>
        <strain evidence="15">DSM 45356</strain>
    </source>
</reference>
<proteinExistence type="inferred from homology"/>
<evidence type="ECO:0000313" key="16">
    <source>
        <dbReference type="Proteomes" id="UP000622552"/>
    </source>
</evidence>